<accession>A0A7C5DVV5</accession>
<gene>
    <name evidence="1" type="ORF">ENL26_03080</name>
</gene>
<dbReference type="AlphaFoldDB" id="A0A7C5DVV5"/>
<dbReference type="PROSITE" id="PS51257">
    <property type="entry name" value="PROKAR_LIPOPROTEIN"/>
    <property type="match status" value="1"/>
</dbReference>
<proteinExistence type="predicted"/>
<name>A0A7C5DVV5_9BACT</name>
<dbReference type="Proteomes" id="UP000886129">
    <property type="component" value="Unassembled WGS sequence"/>
</dbReference>
<reference evidence="1" key="1">
    <citation type="journal article" date="2020" name="mSystems">
        <title>Genome- and Community-Level Interaction Insights into Carbon Utilization and Element Cycling Functions of Hydrothermarchaeota in Hydrothermal Sediment.</title>
        <authorList>
            <person name="Zhou Z."/>
            <person name="Liu Y."/>
            <person name="Xu W."/>
            <person name="Pan J."/>
            <person name="Luo Z.H."/>
            <person name="Li M."/>
        </authorList>
    </citation>
    <scope>NUCLEOTIDE SEQUENCE [LARGE SCALE GENOMIC DNA]</scope>
    <source>
        <strain evidence="1">HyVt-80</strain>
    </source>
</reference>
<protein>
    <recommendedName>
        <fullName evidence="2">DUF3242 domain-containing protein</fullName>
    </recommendedName>
</protein>
<evidence type="ECO:0008006" key="2">
    <source>
        <dbReference type="Google" id="ProtNLM"/>
    </source>
</evidence>
<dbReference type="EMBL" id="DRTH01000185">
    <property type="protein sequence ID" value="HHF08741.1"/>
    <property type="molecule type" value="Genomic_DNA"/>
</dbReference>
<organism evidence="1">
    <name type="scientific">Kosmotoga arenicorallina</name>
    <dbReference type="NCBI Taxonomy" id="688066"/>
    <lineage>
        <taxon>Bacteria</taxon>
        <taxon>Thermotogati</taxon>
        <taxon>Thermotogota</taxon>
        <taxon>Thermotogae</taxon>
        <taxon>Kosmotogales</taxon>
        <taxon>Kosmotogaceae</taxon>
        <taxon>Kosmotoga</taxon>
    </lineage>
</organism>
<evidence type="ECO:0000313" key="1">
    <source>
        <dbReference type="EMBL" id="HHF08741.1"/>
    </source>
</evidence>
<sequence>MDKIKWLIILFLLFLLTSCSTTKRELSPGNFAGFNPSGYMVVSTRVELGGELDGLYVENGVTLTIRLAKGTESLEIYVVKFDKALKASSFWYKWGKLNFNELKVVLSAIPGVYGELSGNANSGYIESWLSGKWIYIFRGEKTAVKETIKAFKEYMKELKKSVES</sequence>
<comment type="caution">
    <text evidence="1">The sequence shown here is derived from an EMBL/GenBank/DDBJ whole genome shotgun (WGS) entry which is preliminary data.</text>
</comment>